<dbReference type="NCBIfam" id="TIGR01783">
    <property type="entry name" value="TonB-siderophor"/>
    <property type="match status" value="1"/>
</dbReference>
<evidence type="ECO:0000256" key="7">
    <source>
        <dbReference type="ARBA" id="ARBA00023136"/>
    </source>
</evidence>
<dbReference type="EMBL" id="FNZK01000026">
    <property type="protein sequence ID" value="SEJ93695.1"/>
    <property type="molecule type" value="Genomic_DNA"/>
</dbReference>
<accession>A0A1H7D679</accession>
<reference evidence="14 15" key="1">
    <citation type="submission" date="2016-10" db="EMBL/GenBank/DDBJ databases">
        <authorList>
            <person name="de Groot N.N."/>
        </authorList>
    </citation>
    <scope>NUCLEOTIDE SEQUENCE [LARGE SCALE GENOMIC DNA]</scope>
    <source>
        <strain evidence="14 15">DSM 2179</strain>
    </source>
</reference>
<dbReference type="GO" id="GO:0009279">
    <property type="term" value="C:cell outer membrane"/>
    <property type="evidence" value="ECO:0007669"/>
    <property type="project" value="UniProtKB-SubCell"/>
</dbReference>
<evidence type="ECO:0000313" key="14">
    <source>
        <dbReference type="EMBL" id="SEJ93695.1"/>
    </source>
</evidence>
<dbReference type="SUPFAM" id="SSF56935">
    <property type="entry name" value="Porins"/>
    <property type="match status" value="1"/>
</dbReference>
<dbReference type="Pfam" id="PF07715">
    <property type="entry name" value="Plug"/>
    <property type="match status" value="1"/>
</dbReference>
<evidence type="ECO:0000259" key="13">
    <source>
        <dbReference type="Pfam" id="PF07715"/>
    </source>
</evidence>
<keyword evidence="5 9" id="KW-0812">Transmembrane</keyword>
<organism evidence="14 15">
    <name type="scientific">Propionispira arboris</name>
    <dbReference type="NCBI Taxonomy" id="84035"/>
    <lineage>
        <taxon>Bacteria</taxon>
        <taxon>Bacillati</taxon>
        <taxon>Bacillota</taxon>
        <taxon>Negativicutes</taxon>
        <taxon>Selenomonadales</taxon>
        <taxon>Selenomonadaceae</taxon>
        <taxon>Propionispira</taxon>
    </lineage>
</organism>
<name>A0A1H7D679_9FIRM</name>
<dbReference type="InterPro" id="IPR010105">
    <property type="entry name" value="TonB_sidphr_rcpt"/>
</dbReference>
<dbReference type="Proteomes" id="UP000199662">
    <property type="component" value="Unassembled WGS sequence"/>
</dbReference>
<keyword evidence="8 9" id="KW-0998">Cell outer membrane</keyword>
<feature type="domain" description="TonB-dependent receptor-like beta-barrel" evidence="12">
    <location>
        <begin position="277"/>
        <end position="713"/>
    </location>
</feature>
<sequence>MNRLSKHKKKVLYALVGSSLVLQTPAVVYADETETAAEPVQQSNASKEIRQEKAAGNEFSFEGITVFAKREEKKKDAEDTYVGGKLSKKANVGILGSADIFSIPFNITSYTAQEIESKQARTLSDILLDDSSVRFTTSSGHMNENYTIRGFDVTADDLSLNGLYGLAPSGHVPTEFIDRVEVLKGPSALLNGTPPGGSVGGTVNIVTKKAGSESVTRLTTDYASGSQMGLHLDLGRRFGEAKEWGIRLNAATRDGQTGVDGQKKERAFGSINVDYQGQNWRMYLDAFDNEEKFKNGSSMMVNFKNSVTAIPDAPEGDVNAFKGANASLENKGAMLRGEYDLSKNLTAYAGIGYLENTYEGFINSTHARGVDSEGNYTGYTTYINGYSNNVSAEAGLRQSFKTGMVNHKMVMSATRLETESGSAYTESARYASNIYHPVIPLLVAVASDAPKTAESTLNSIAFADTLSFGGDKYNLTLGVRNQTIESKNYNRSTGARTASYNKNAVTPAIAFVFKPWDKPVSFYANYIEGLSKGSTVTDTAAANYGEVFAPFKTKQAEVGVKWENGTFANTLSFFQIKKPSLLKDSLSNTYNESGKQRNRGIEWSAFGNLNNEVSILGGITYMRGVQTHTQSGTNDGKTAYGVPVWQANVSFEYAVPHVQGLSFDTRLVYTGSQYTNNNNTAKIPSWMRFDAGLQYKTSLQGNPTTLRFSVENLTNKNYWSGLFREDYLTIGNGRTYKLSMSIDL</sequence>
<keyword evidence="6 10" id="KW-0798">TonB box</keyword>
<keyword evidence="7 9" id="KW-0472">Membrane</keyword>
<evidence type="ECO:0000256" key="10">
    <source>
        <dbReference type="RuleBase" id="RU003357"/>
    </source>
</evidence>
<dbReference type="GO" id="GO:0015344">
    <property type="term" value="F:siderophore uptake transmembrane transporter activity"/>
    <property type="evidence" value="ECO:0007669"/>
    <property type="project" value="TreeGrafter"/>
</dbReference>
<evidence type="ECO:0000259" key="12">
    <source>
        <dbReference type="Pfam" id="PF00593"/>
    </source>
</evidence>
<dbReference type="PANTHER" id="PTHR32552:SF82">
    <property type="entry name" value="FCUA PROTEIN"/>
    <property type="match status" value="1"/>
</dbReference>
<dbReference type="RefSeq" id="WP_091835407.1">
    <property type="nucleotide sequence ID" value="NZ_FNZK01000026.1"/>
</dbReference>
<comment type="subcellular location">
    <subcellularLocation>
        <location evidence="1 9">Cell outer membrane</location>
        <topology evidence="1 9">Multi-pass membrane protein</topology>
    </subcellularLocation>
</comment>
<dbReference type="InterPro" id="IPR039426">
    <property type="entry name" value="TonB-dep_rcpt-like"/>
</dbReference>
<feature type="domain" description="TonB-dependent receptor plug" evidence="13">
    <location>
        <begin position="101"/>
        <end position="196"/>
    </location>
</feature>
<dbReference type="AlphaFoldDB" id="A0A1H7D679"/>
<evidence type="ECO:0000313" key="15">
    <source>
        <dbReference type="Proteomes" id="UP000199662"/>
    </source>
</evidence>
<dbReference type="STRING" id="84035.SAMN05660742_12626"/>
<dbReference type="GO" id="GO:0038023">
    <property type="term" value="F:signaling receptor activity"/>
    <property type="evidence" value="ECO:0007669"/>
    <property type="project" value="InterPro"/>
</dbReference>
<evidence type="ECO:0000256" key="5">
    <source>
        <dbReference type="ARBA" id="ARBA00022692"/>
    </source>
</evidence>
<feature type="signal peptide" evidence="11">
    <location>
        <begin position="1"/>
        <end position="30"/>
    </location>
</feature>
<evidence type="ECO:0000256" key="2">
    <source>
        <dbReference type="ARBA" id="ARBA00009810"/>
    </source>
</evidence>
<dbReference type="InterPro" id="IPR036942">
    <property type="entry name" value="Beta-barrel_TonB_sf"/>
</dbReference>
<dbReference type="Gene3D" id="2.170.130.10">
    <property type="entry name" value="TonB-dependent receptor, plug domain"/>
    <property type="match status" value="1"/>
</dbReference>
<feature type="chain" id="PRO_5011657011" evidence="11">
    <location>
        <begin position="31"/>
        <end position="744"/>
    </location>
</feature>
<comment type="similarity">
    <text evidence="2 9 10">Belongs to the TonB-dependent receptor family.</text>
</comment>
<dbReference type="InterPro" id="IPR037066">
    <property type="entry name" value="Plug_dom_sf"/>
</dbReference>
<dbReference type="CDD" id="cd01347">
    <property type="entry name" value="ligand_gated_channel"/>
    <property type="match status" value="1"/>
</dbReference>
<dbReference type="InterPro" id="IPR012910">
    <property type="entry name" value="Plug_dom"/>
</dbReference>
<protein>
    <submittedName>
        <fullName evidence="14">Iron complex outermembrane recepter protein</fullName>
    </submittedName>
</protein>
<evidence type="ECO:0000256" key="8">
    <source>
        <dbReference type="ARBA" id="ARBA00023237"/>
    </source>
</evidence>
<evidence type="ECO:0000256" key="9">
    <source>
        <dbReference type="PROSITE-ProRule" id="PRU01360"/>
    </source>
</evidence>
<dbReference type="InterPro" id="IPR000531">
    <property type="entry name" value="Beta-barrel_TonB"/>
</dbReference>
<dbReference type="Pfam" id="PF00593">
    <property type="entry name" value="TonB_dep_Rec_b-barrel"/>
    <property type="match status" value="1"/>
</dbReference>
<gene>
    <name evidence="14" type="ORF">SAMN05660742_12626</name>
</gene>
<evidence type="ECO:0000256" key="6">
    <source>
        <dbReference type="ARBA" id="ARBA00023077"/>
    </source>
</evidence>
<proteinExistence type="inferred from homology"/>
<evidence type="ECO:0000256" key="3">
    <source>
        <dbReference type="ARBA" id="ARBA00022448"/>
    </source>
</evidence>
<evidence type="ECO:0000256" key="1">
    <source>
        <dbReference type="ARBA" id="ARBA00004571"/>
    </source>
</evidence>
<dbReference type="Gene3D" id="2.40.170.20">
    <property type="entry name" value="TonB-dependent receptor, beta-barrel domain"/>
    <property type="match status" value="1"/>
</dbReference>
<keyword evidence="4 9" id="KW-1134">Transmembrane beta strand</keyword>
<dbReference type="GO" id="GO:0015891">
    <property type="term" value="P:siderophore transport"/>
    <property type="evidence" value="ECO:0007669"/>
    <property type="project" value="InterPro"/>
</dbReference>
<keyword evidence="3 9" id="KW-0813">Transport</keyword>
<dbReference type="PROSITE" id="PS52016">
    <property type="entry name" value="TONB_DEPENDENT_REC_3"/>
    <property type="match status" value="1"/>
</dbReference>
<evidence type="ECO:0000256" key="11">
    <source>
        <dbReference type="SAM" id="SignalP"/>
    </source>
</evidence>
<evidence type="ECO:0000256" key="4">
    <source>
        <dbReference type="ARBA" id="ARBA00022452"/>
    </source>
</evidence>
<dbReference type="PANTHER" id="PTHR32552">
    <property type="entry name" value="FERRICHROME IRON RECEPTOR-RELATED"/>
    <property type="match status" value="1"/>
</dbReference>
<keyword evidence="15" id="KW-1185">Reference proteome</keyword>
<keyword evidence="11" id="KW-0732">Signal</keyword>